<keyword evidence="4 7" id="KW-1133">Transmembrane helix</keyword>
<dbReference type="InterPro" id="IPR052053">
    <property type="entry name" value="IM_YidH-like"/>
</dbReference>
<evidence type="ECO:0000256" key="5">
    <source>
        <dbReference type="ARBA" id="ARBA00023136"/>
    </source>
</evidence>
<dbReference type="PANTHER" id="PTHR34187:SF2">
    <property type="entry name" value="DUF202 DOMAIN-CONTAINING PROTEIN"/>
    <property type="match status" value="1"/>
</dbReference>
<reference evidence="9" key="1">
    <citation type="submission" date="2022-11" db="EMBL/GenBank/DDBJ databases">
        <authorList>
            <person name="Petersen C."/>
        </authorList>
    </citation>
    <scope>NUCLEOTIDE SEQUENCE</scope>
    <source>
        <strain evidence="9">IBT 30069</strain>
    </source>
</reference>
<organism evidence="9 10">
    <name type="scientific">Penicillium angulare</name>
    <dbReference type="NCBI Taxonomy" id="116970"/>
    <lineage>
        <taxon>Eukaryota</taxon>
        <taxon>Fungi</taxon>
        <taxon>Dikarya</taxon>
        <taxon>Ascomycota</taxon>
        <taxon>Pezizomycotina</taxon>
        <taxon>Eurotiomycetes</taxon>
        <taxon>Eurotiomycetidae</taxon>
        <taxon>Eurotiales</taxon>
        <taxon>Aspergillaceae</taxon>
        <taxon>Penicillium</taxon>
    </lineage>
</organism>
<evidence type="ECO:0000256" key="3">
    <source>
        <dbReference type="ARBA" id="ARBA00022692"/>
    </source>
</evidence>
<dbReference type="Pfam" id="PF02656">
    <property type="entry name" value="DUF202"/>
    <property type="match status" value="1"/>
</dbReference>
<name>A0A9W9K603_9EURO</name>
<feature type="transmembrane region" description="Helical" evidence="7">
    <location>
        <begin position="109"/>
        <end position="128"/>
    </location>
</feature>
<keyword evidence="5 7" id="KW-0472">Membrane</keyword>
<dbReference type="PANTHER" id="PTHR34187">
    <property type="entry name" value="FGR18P"/>
    <property type="match status" value="1"/>
</dbReference>
<reference evidence="9" key="2">
    <citation type="journal article" date="2023" name="IMA Fungus">
        <title>Comparative genomic study of the Penicillium genus elucidates a diverse pangenome and 15 lateral gene transfer events.</title>
        <authorList>
            <person name="Petersen C."/>
            <person name="Sorensen T."/>
            <person name="Nielsen M.R."/>
            <person name="Sondergaard T.E."/>
            <person name="Sorensen J.L."/>
            <person name="Fitzpatrick D.A."/>
            <person name="Frisvad J.C."/>
            <person name="Nielsen K.L."/>
        </authorList>
    </citation>
    <scope>NUCLEOTIDE SEQUENCE</scope>
    <source>
        <strain evidence="9">IBT 30069</strain>
    </source>
</reference>
<dbReference type="EMBL" id="JAPQKH010000006">
    <property type="protein sequence ID" value="KAJ5093452.1"/>
    <property type="molecule type" value="Genomic_DNA"/>
</dbReference>
<accession>A0A9W9K603</accession>
<evidence type="ECO:0000259" key="8">
    <source>
        <dbReference type="Pfam" id="PF02656"/>
    </source>
</evidence>
<evidence type="ECO:0000256" key="1">
    <source>
        <dbReference type="ARBA" id="ARBA00004651"/>
    </source>
</evidence>
<comment type="caution">
    <text evidence="9">The sequence shown here is derived from an EMBL/GenBank/DDBJ whole genome shotgun (WGS) entry which is preliminary data.</text>
</comment>
<evidence type="ECO:0000256" key="2">
    <source>
        <dbReference type="ARBA" id="ARBA00022475"/>
    </source>
</evidence>
<sequence>MITSFLRRLIPARVANNGSQQRDHHANERTFLSWTRAGLGFAAVGLAMDRLAAIDHVMASRLGLGLGQAEPQAQIQQPVKEQHEQGADPVSSPQTGLAALSKHLTASGLCQLIGVWCLGYGFFRYWSIRRYLLRGEFVPAFWGPVIMTCGSLGASVALGQHGNRPAFQ</sequence>
<keyword evidence="2" id="KW-1003">Cell membrane</keyword>
<feature type="region of interest" description="Disordered" evidence="6">
    <location>
        <begin position="73"/>
        <end position="94"/>
    </location>
</feature>
<gene>
    <name evidence="9" type="ORF">N7456_009313</name>
</gene>
<dbReference type="GO" id="GO:0005886">
    <property type="term" value="C:plasma membrane"/>
    <property type="evidence" value="ECO:0007669"/>
    <property type="project" value="UniProtKB-SubCell"/>
</dbReference>
<protein>
    <recommendedName>
        <fullName evidence="8">DUF202 domain-containing protein</fullName>
    </recommendedName>
</protein>
<keyword evidence="3 7" id="KW-0812">Transmembrane</keyword>
<evidence type="ECO:0000313" key="10">
    <source>
        <dbReference type="Proteomes" id="UP001149165"/>
    </source>
</evidence>
<dbReference type="InterPro" id="IPR003807">
    <property type="entry name" value="DUF202"/>
</dbReference>
<dbReference type="AlphaFoldDB" id="A0A9W9K603"/>
<feature type="domain" description="DUF202" evidence="8">
    <location>
        <begin position="22"/>
        <end position="130"/>
    </location>
</feature>
<dbReference type="Proteomes" id="UP001149165">
    <property type="component" value="Unassembled WGS sequence"/>
</dbReference>
<feature type="transmembrane region" description="Helical" evidence="7">
    <location>
        <begin position="140"/>
        <end position="159"/>
    </location>
</feature>
<evidence type="ECO:0000313" key="9">
    <source>
        <dbReference type="EMBL" id="KAJ5093452.1"/>
    </source>
</evidence>
<dbReference type="OrthoDB" id="199599at2759"/>
<comment type="subcellular location">
    <subcellularLocation>
        <location evidence="1">Cell membrane</location>
        <topology evidence="1">Multi-pass membrane protein</topology>
    </subcellularLocation>
</comment>
<keyword evidence="10" id="KW-1185">Reference proteome</keyword>
<evidence type="ECO:0000256" key="6">
    <source>
        <dbReference type="SAM" id="MobiDB-lite"/>
    </source>
</evidence>
<proteinExistence type="predicted"/>
<evidence type="ECO:0000256" key="7">
    <source>
        <dbReference type="SAM" id="Phobius"/>
    </source>
</evidence>
<evidence type="ECO:0000256" key="4">
    <source>
        <dbReference type="ARBA" id="ARBA00022989"/>
    </source>
</evidence>